<keyword evidence="1" id="KW-0472">Membrane</keyword>
<evidence type="ECO:0000313" key="3">
    <source>
        <dbReference type="Proteomes" id="UP000185924"/>
    </source>
</evidence>
<proteinExistence type="predicted"/>
<dbReference type="EMBL" id="FTNM01000002">
    <property type="protein sequence ID" value="SIQ84143.1"/>
    <property type="molecule type" value="Genomic_DNA"/>
</dbReference>
<dbReference type="RefSeq" id="WP_076421549.1">
    <property type="nucleotide sequence ID" value="NZ_FTNM01000002.1"/>
</dbReference>
<keyword evidence="1" id="KW-0812">Transmembrane</keyword>
<feature type="transmembrane region" description="Helical" evidence="1">
    <location>
        <begin position="135"/>
        <end position="153"/>
    </location>
</feature>
<dbReference type="STRING" id="1077936.SAMN05421545_1320"/>
<name>A0A1N6W1T9_9BACT</name>
<sequence length="557" mass="65291">MTVLEEVDYKVRKVISILFRILIIGYAILVLLLNQNIFPYYVYLIAIVSYAAIYIKIFRKEGYYANVRLINDYVFFFLCLYDKDINNLFNLSLLVIPVINALNHSSYQRTPFFSVPLYSIVLFSYYLLNGYQINVQIILVITALAAINFFSFIRASIVRFQSLVHSAIDKFYEENLNVGKAYLLLKNIIDALSNDGFVFKYLAPVQIICFKIRFEELRIFASSHQILDIKIPEENKLVKTLKKFKSERRNDVLVNGVAIQNCLFMYIKSDSAQFAYCLQFENNSFGILHKLLINVLRPLLFKVTKVFGVEDDLKRQKKVRLNKIKGNYFFIDNTIKAIHYLNNKLIPITTYFEMISVYDQVQDKEAKRQLSVLINKEKKRSSKVIKDVISRTHKILDKSLNPYFIDELYEEGFYRIFELVRTAWDDNGFDTKSININWPVEILGNTVQFNEDAFLLVVDEILDNINKHYNCNCSVDFLIIEEFPLIKFTNDLQDHTQKKQLKKLAQDFNNQDINEIMKRDSHGSSIIKQYLNQMNIKSAIRVNESFELIVVFTPNNK</sequence>
<feature type="transmembrane region" description="Helical" evidence="1">
    <location>
        <begin position="40"/>
        <end position="57"/>
    </location>
</feature>
<gene>
    <name evidence="2" type="ORF">SAMN05421545_1320</name>
</gene>
<feature type="transmembrane region" description="Helical" evidence="1">
    <location>
        <begin position="14"/>
        <end position="33"/>
    </location>
</feature>
<dbReference type="Proteomes" id="UP000185924">
    <property type="component" value="Unassembled WGS sequence"/>
</dbReference>
<feature type="transmembrane region" description="Helical" evidence="1">
    <location>
        <begin position="88"/>
        <end position="105"/>
    </location>
</feature>
<keyword evidence="1" id="KW-1133">Transmembrane helix</keyword>
<reference evidence="3" key="1">
    <citation type="submission" date="2017-01" db="EMBL/GenBank/DDBJ databases">
        <authorList>
            <person name="Varghese N."/>
            <person name="Submissions S."/>
        </authorList>
    </citation>
    <scope>NUCLEOTIDE SEQUENCE [LARGE SCALE GENOMIC DNA]</scope>
    <source>
        <strain evidence="3">DM9</strain>
    </source>
</reference>
<dbReference type="AlphaFoldDB" id="A0A1N6W1T9"/>
<accession>A0A1N6W1T9</accession>
<organism evidence="2 3">
    <name type="scientific">Pontibacter lucknowensis</name>
    <dbReference type="NCBI Taxonomy" id="1077936"/>
    <lineage>
        <taxon>Bacteria</taxon>
        <taxon>Pseudomonadati</taxon>
        <taxon>Bacteroidota</taxon>
        <taxon>Cytophagia</taxon>
        <taxon>Cytophagales</taxon>
        <taxon>Hymenobacteraceae</taxon>
        <taxon>Pontibacter</taxon>
    </lineage>
</organism>
<keyword evidence="3" id="KW-1185">Reference proteome</keyword>
<protein>
    <submittedName>
        <fullName evidence="2">Uncharacterized protein</fullName>
    </submittedName>
</protein>
<dbReference type="OrthoDB" id="1357272at2"/>
<evidence type="ECO:0000313" key="2">
    <source>
        <dbReference type="EMBL" id="SIQ84143.1"/>
    </source>
</evidence>
<evidence type="ECO:0000256" key="1">
    <source>
        <dbReference type="SAM" id="Phobius"/>
    </source>
</evidence>
<feature type="transmembrane region" description="Helical" evidence="1">
    <location>
        <begin position="111"/>
        <end position="128"/>
    </location>
</feature>